<gene>
    <name evidence="2" type="primary">gb04186</name>
    <name evidence="2" type="ORF">PR202_gb04186</name>
</gene>
<evidence type="ECO:0000313" key="3">
    <source>
        <dbReference type="Proteomes" id="UP001054889"/>
    </source>
</evidence>
<evidence type="ECO:0000256" key="1">
    <source>
        <dbReference type="SAM" id="MobiDB-lite"/>
    </source>
</evidence>
<evidence type="ECO:0008006" key="4">
    <source>
        <dbReference type="Google" id="ProtNLM"/>
    </source>
</evidence>
<name>A0AAV5E3V1_ELECO</name>
<sequence>MAGRAARSGAVHSAASAITFSTAATTALPRRIRGSIATTVSPSLHFRSACADKWWRPRPRSIGRRPVTSSTRRTPKE</sequence>
<dbReference type="EMBL" id="BQKI01000073">
    <property type="protein sequence ID" value="GJN17141.1"/>
    <property type="molecule type" value="Genomic_DNA"/>
</dbReference>
<dbReference type="Proteomes" id="UP001054889">
    <property type="component" value="Unassembled WGS sequence"/>
</dbReference>
<protein>
    <recommendedName>
        <fullName evidence="4">Secreted protein</fullName>
    </recommendedName>
</protein>
<reference evidence="2" key="2">
    <citation type="submission" date="2021-12" db="EMBL/GenBank/DDBJ databases">
        <title>Resequencing data analysis of finger millet.</title>
        <authorList>
            <person name="Hatakeyama M."/>
            <person name="Aluri S."/>
            <person name="Balachadran M.T."/>
            <person name="Sivarajan S.R."/>
            <person name="Poveda L."/>
            <person name="Shimizu-Inatsugi R."/>
            <person name="Schlapbach R."/>
            <person name="Sreeman S.M."/>
            <person name="Shimizu K.K."/>
        </authorList>
    </citation>
    <scope>NUCLEOTIDE SEQUENCE</scope>
</reference>
<evidence type="ECO:0000313" key="2">
    <source>
        <dbReference type="EMBL" id="GJN17141.1"/>
    </source>
</evidence>
<comment type="caution">
    <text evidence="2">The sequence shown here is derived from an EMBL/GenBank/DDBJ whole genome shotgun (WGS) entry which is preliminary data.</text>
</comment>
<proteinExistence type="predicted"/>
<feature type="compositionally biased region" description="Low complexity" evidence="1">
    <location>
        <begin position="64"/>
        <end position="77"/>
    </location>
</feature>
<dbReference type="AlphaFoldDB" id="A0AAV5E3V1"/>
<reference evidence="2" key="1">
    <citation type="journal article" date="2018" name="DNA Res.">
        <title>Multiple hybrid de novo genome assembly of finger millet, an orphan allotetraploid crop.</title>
        <authorList>
            <person name="Hatakeyama M."/>
            <person name="Aluri S."/>
            <person name="Balachadran M.T."/>
            <person name="Sivarajan S.R."/>
            <person name="Patrignani A."/>
            <person name="Gruter S."/>
            <person name="Poveda L."/>
            <person name="Shimizu-Inatsugi R."/>
            <person name="Baeten J."/>
            <person name="Francoijs K.J."/>
            <person name="Nataraja K.N."/>
            <person name="Reddy Y.A.N."/>
            <person name="Phadnis S."/>
            <person name="Ravikumar R.L."/>
            <person name="Schlapbach R."/>
            <person name="Sreeman S.M."/>
            <person name="Shimizu K.K."/>
        </authorList>
    </citation>
    <scope>NUCLEOTIDE SEQUENCE</scope>
</reference>
<keyword evidence="3" id="KW-1185">Reference proteome</keyword>
<accession>A0AAV5E3V1</accession>
<organism evidence="2 3">
    <name type="scientific">Eleusine coracana subsp. coracana</name>
    <dbReference type="NCBI Taxonomy" id="191504"/>
    <lineage>
        <taxon>Eukaryota</taxon>
        <taxon>Viridiplantae</taxon>
        <taxon>Streptophyta</taxon>
        <taxon>Embryophyta</taxon>
        <taxon>Tracheophyta</taxon>
        <taxon>Spermatophyta</taxon>
        <taxon>Magnoliopsida</taxon>
        <taxon>Liliopsida</taxon>
        <taxon>Poales</taxon>
        <taxon>Poaceae</taxon>
        <taxon>PACMAD clade</taxon>
        <taxon>Chloridoideae</taxon>
        <taxon>Cynodonteae</taxon>
        <taxon>Eleusininae</taxon>
        <taxon>Eleusine</taxon>
    </lineage>
</organism>
<feature type="region of interest" description="Disordered" evidence="1">
    <location>
        <begin position="55"/>
        <end position="77"/>
    </location>
</feature>